<name>A0A0D2KDG4_9CHLO</name>
<dbReference type="AlphaFoldDB" id="A0A0D2KDG4"/>
<gene>
    <name evidence="2" type="ORF">MNEG_14105</name>
</gene>
<evidence type="ECO:0000259" key="1">
    <source>
        <dbReference type="Pfam" id="PF01048"/>
    </source>
</evidence>
<sequence>MEAEATPAVKRLGLQQDDPRIIPGPAPCVTFSGDYEGVAVHVVWTGRDAKHGVDLVGTVPASLATYLALQAWPDADLVISSGTAGGFKAQGAAIGDVFVSTGKLHHDRRIPLPGFDKYGIGFIESLPTPNLQAALGLKAGVVSTGDSLDYTDKDMAVMLDHSVAVKEMEAGSVAWAAQLFGKPLLCIKAVLPRVLEFLGGRGVQDL</sequence>
<dbReference type="GO" id="GO:0019509">
    <property type="term" value="P:L-methionine salvage from methylthioadenosine"/>
    <property type="evidence" value="ECO:0007669"/>
    <property type="project" value="InterPro"/>
</dbReference>
<protein>
    <submittedName>
        <fullName evidence="2">5'-methylthioadenosine nucleosidase</fullName>
        <ecNumber evidence="2">3.2.2.16</ecNumber>
    </submittedName>
</protein>
<organism evidence="2 3">
    <name type="scientific">Monoraphidium neglectum</name>
    <dbReference type="NCBI Taxonomy" id="145388"/>
    <lineage>
        <taxon>Eukaryota</taxon>
        <taxon>Viridiplantae</taxon>
        <taxon>Chlorophyta</taxon>
        <taxon>core chlorophytes</taxon>
        <taxon>Chlorophyceae</taxon>
        <taxon>CS clade</taxon>
        <taxon>Sphaeropleales</taxon>
        <taxon>Selenastraceae</taxon>
        <taxon>Monoraphidium</taxon>
    </lineage>
</organism>
<dbReference type="Gene3D" id="3.40.50.1580">
    <property type="entry name" value="Nucleoside phosphorylase domain"/>
    <property type="match status" value="1"/>
</dbReference>
<dbReference type="Pfam" id="PF01048">
    <property type="entry name" value="PNP_UDP_1"/>
    <property type="match status" value="1"/>
</dbReference>
<dbReference type="GeneID" id="25731634"/>
<feature type="domain" description="Nucleoside phosphorylase" evidence="1">
    <location>
        <begin position="22"/>
        <end position="190"/>
    </location>
</feature>
<dbReference type="GO" id="GO:0008930">
    <property type="term" value="F:methylthioadenosine nucleosidase activity"/>
    <property type="evidence" value="ECO:0007669"/>
    <property type="project" value="UniProtKB-EC"/>
</dbReference>
<keyword evidence="2" id="KW-0326">Glycosidase</keyword>
<dbReference type="STRING" id="145388.A0A0D2KDG4"/>
<dbReference type="OrthoDB" id="1153057at2759"/>
<keyword evidence="2" id="KW-0378">Hydrolase</keyword>
<dbReference type="InterPro" id="IPR035994">
    <property type="entry name" value="Nucleoside_phosphorylase_sf"/>
</dbReference>
<dbReference type="SUPFAM" id="SSF53167">
    <property type="entry name" value="Purine and uridine phosphorylases"/>
    <property type="match status" value="1"/>
</dbReference>
<accession>A0A0D2KDG4</accession>
<reference evidence="2 3" key="1">
    <citation type="journal article" date="2013" name="BMC Genomics">
        <title>Reconstruction of the lipid metabolism for the microalga Monoraphidium neglectum from its genome sequence reveals characteristics suitable for biofuel production.</title>
        <authorList>
            <person name="Bogen C."/>
            <person name="Al-Dilaimi A."/>
            <person name="Albersmeier A."/>
            <person name="Wichmann J."/>
            <person name="Grundmann M."/>
            <person name="Rupp O."/>
            <person name="Lauersen K.J."/>
            <person name="Blifernez-Klassen O."/>
            <person name="Kalinowski J."/>
            <person name="Goesmann A."/>
            <person name="Mussgnug J.H."/>
            <person name="Kruse O."/>
        </authorList>
    </citation>
    <scope>NUCLEOTIDE SEQUENCE [LARGE SCALE GENOMIC DNA]</scope>
    <source>
        <strain evidence="2 3">SAG 48.87</strain>
    </source>
</reference>
<dbReference type="GO" id="GO:0009116">
    <property type="term" value="P:nucleoside metabolic process"/>
    <property type="evidence" value="ECO:0007669"/>
    <property type="project" value="InterPro"/>
</dbReference>
<dbReference type="KEGG" id="mng:MNEG_14105"/>
<dbReference type="InterPro" id="IPR044580">
    <property type="entry name" value="MTAN"/>
</dbReference>
<dbReference type="RefSeq" id="XP_013892878.1">
    <property type="nucleotide sequence ID" value="XM_014037424.1"/>
</dbReference>
<dbReference type="PANTHER" id="PTHR46994:SF1">
    <property type="entry name" value="5'-METHYLTHIOADENOSINE NUCLEOSIDASE"/>
    <property type="match status" value="1"/>
</dbReference>
<dbReference type="Proteomes" id="UP000054498">
    <property type="component" value="Unassembled WGS sequence"/>
</dbReference>
<proteinExistence type="predicted"/>
<evidence type="ECO:0000313" key="2">
    <source>
        <dbReference type="EMBL" id="KIY93858.1"/>
    </source>
</evidence>
<dbReference type="EC" id="3.2.2.16" evidence="2"/>
<dbReference type="InterPro" id="IPR000845">
    <property type="entry name" value="Nucleoside_phosphorylase_d"/>
</dbReference>
<evidence type="ECO:0000313" key="3">
    <source>
        <dbReference type="Proteomes" id="UP000054498"/>
    </source>
</evidence>
<dbReference type="PANTHER" id="PTHR46994">
    <property type="entry name" value="5'-METHYLTHIOADENOSINE/S-ADENOSYLHOMOCYSTEINE NUCLEOSIDASE 1"/>
    <property type="match status" value="1"/>
</dbReference>
<dbReference type="EMBL" id="KK104476">
    <property type="protein sequence ID" value="KIY93858.1"/>
    <property type="molecule type" value="Genomic_DNA"/>
</dbReference>
<keyword evidence="3" id="KW-1185">Reference proteome</keyword>